<feature type="region of interest" description="Disordered" evidence="1">
    <location>
        <begin position="125"/>
        <end position="160"/>
    </location>
</feature>
<evidence type="ECO:0000313" key="3">
    <source>
        <dbReference type="Proteomes" id="UP000299102"/>
    </source>
</evidence>
<evidence type="ECO:0000313" key="2">
    <source>
        <dbReference type="EMBL" id="GBP69317.1"/>
    </source>
</evidence>
<comment type="caution">
    <text evidence="2">The sequence shown here is derived from an EMBL/GenBank/DDBJ whole genome shotgun (WGS) entry which is preliminary data.</text>
</comment>
<name>A0A4C1Y451_EUMVA</name>
<sequence>MDIRVSSLKTSQSALIAYLQPGSVASADRRVPRDSNERVAVHPGPPPSPSVAVGSNFTDFRRKYLSRRRCDLRLIRSLFPQSSRSRATRRPADATTAPTFGRSVKLDPGVYISKVVGETRATRANKITRASRARSKEGAVGRPARPRAALSPRPGRWRRRLPTHGRRKDLRIYLTSTYLL</sequence>
<dbReference type="Proteomes" id="UP000299102">
    <property type="component" value="Unassembled WGS sequence"/>
</dbReference>
<keyword evidence="3" id="KW-1185">Reference proteome</keyword>
<proteinExistence type="predicted"/>
<protein>
    <submittedName>
        <fullName evidence="2">Uncharacterized protein</fullName>
    </submittedName>
</protein>
<feature type="region of interest" description="Disordered" evidence="1">
    <location>
        <begin position="28"/>
        <end position="49"/>
    </location>
</feature>
<evidence type="ECO:0000256" key="1">
    <source>
        <dbReference type="SAM" id="MobiDB-lite"/>
    </source>
</evidence>
<gene>
    <name evidence="2" type="ORF">EVAR_49604_1</name>
</gene>
<feature type="compositionally biased region" description="Basic and acidic residues" evidence="1">
    <location>
        <begin position="28"/>
        <end position="40"/>
    </location>
</feature>
<reference evidence="2 3" key="1">
    <citation type="journal article" date="2019" name="Commun. Biol.">
        <title>The bagworm genome reveals a unique fibroin gene that provides high tensile strength.</title>
        <authorList>
            <person name="Kono N."/>
            <person name="Nakamura H."/>
            <person name="Ohtoshi R."/>
            <person name="Tomita M."/>
            <person name="Numata K."/>
            <person name="Arakawa K."/>
        </authorList>
    </citation>
    <scope>NUCLEOTIDE SEQUENCE [LARGE SCALE GENOMIC DNA]</scope>
</reference>
<dbReference type="AlphaFoldDB" id="A0A4C1Y451"/>
<dbReference type="EMBL" id="BGZK01001037">
    <property type="protein sequence ID" value="GBP69317.1"/>
    <property type="molecule type" value="Genomic_DNA"/>
</dbReference>
<feature type="compositionally biased region" description="Low complexity" evidence="1">
    <location>
        <begin position="142"/>
        <end position="154"/>
    </location>
</feature>
<organism evidence="2 3">
    <name type="scientific">Eumeta variegata</name>
    <name type="common">Bagworm moth</name>
    <name type="synonym">Eumeta japonica</name>
    <dbReference type="NCBI Taxonomy" id="151549"/>
    <lineage>
        <taxon>Eukaryota</taxon>
        <taxon>Metazoa</taxon>
        <taxon>Ecdysozoa</taxon>
        <taxon>Arthropoda</taxon>
        <taxon>Hexapoda</taxon>
        <taxon>Insecta</taxon>
        <taxon>Pterygota</taxon>
        <taxon>Neoptera</taxon>
        <taxon>Endopterygota</taxon>
        <taxon>Lepidoptera</taxon>
        <taxon>Glossata</taxon>
        <taxon>Ditrysia</taxon>
        <taxon>Tineoidea</taxon>
        <taxon>Psychidae</taxon>
        <taxon>Oiketicinae</taxon>
        <taxon>Eumeta</taxon>
    </lineage>
</organism>
<accession>A0A4C1Y451</accession>